<proteinExistence type="predicted"/>
<evidence type="ECO:0000313" key="3">
    <source>
        <dbReference type="Proteomes" id="UP001141806"/>
    </source>
</evidence>
<sequence>MEEGMPGLPRPPGSADISAALPPGSDSSSIPAPPSDVECLNLGCESFPPLNPQAGPIPGPGGLPVGCQWNEPLQAKPKPLRKLILRYCPPVLKENLPFGVVTEQDVSAENGGLDLNPPQVGDEGEVISEVRKLKVGEEGSCLPAKLIEKQENQWTLIRARKTGSAGSHGHKNPTRSRDPLASQRNLNSVQVAAGDMSSYLKTQSPFPPKNPDFPSGSSFSKSRPGLMAAATGPSYFGCLAAEPDPASPGGLVCPRLLVPPAAPLPPVPWLNPP</sequence>
<protein>
    <submittedName>
        <fullName evidence="2">Uncharacterized protein</fullName>
    </submittedName>
</protein>
<gene>
    <name evidence="2" type="ORF">NE237_000106</name>
</gene>
<organism evidence="2 3">
    <name type="scientific">Protea cynaroides</name>
    <dbReference type="NCBI Taxonomy" id="273540"/>
    <lineage>
        <taxon>Eukaryota</taxon>
        <taxon>Viridiplantae</taxon>
        <taxon>Streptophyta</taxon>
        <taxon>Embryophyta</taxon>
        <taxon>Tracheophyta</taxon>
        <taxon>Spermatophyta</taxon>
        <taxon>Magnoliopsida</taxon>
        <taxon>Proteales</taxon>
        <taxon>Proteaceae</taxon>
        <taxon>Protea</taxon>
    </lineage>
</organism>
<dbReference type="AlphaFoldDB" id="A0A9Q0JRX3"/>
<reference evidence="2" key="1">
    <citation type="journal article" date="2023" name="Plant J.">
        <title>The genome of the king protea, Protea cynaroides.</title>
        <authorList>
            <person name="Chang J."/>
            <person name="Duong T.A."/>
            <person name="Schoeman C."/>
            <person name="Ma X."/>
            <person name="Roodt D."/>
            <person name="Barker N."/>
            <person name="Li Z."/>
            <person name="Van de Peer Y."/>
            <person name="Mizrachi E."/>
        </authorList>
    </citation>
    <scope>NUCLEOTIDE SEQUENCE</scope>
    <source>
        <tissue evidence="2">Young leaves</tissue>
    </source>
</reference>
<keyword evidence="3" id="KW-1185">Reference proteome</keyword>
<comment type="caution">
    <text evidence="2">The sequence shown here is derived from an EMBL/GenBank/DDBJ whole genome shotgun (WGS) entry which is preliminary data.</text>
</comment>
<evidence type="ECO:0000313" key="2">
    <source>
        <dbReference type="EMBL" id="KAJ4931582.1"/>
    </source>
</evidence>
<feature type="region of interest" description="Disordered" evidence="1">
    <location>
        <begin position="161"/>
        <end position="183"/>
    </location>
</feature>
<dbReference type="Proteomes" id="UP001141806">
    <property type="component" value="Unassembled WGS sequence"/>
</dbReference>
<accession>A0A9Q0JRX3</accession>
<evidence type="ECO:0000256" key="1">
    <source>
        <dbReference type="SAM" id="MobiDB-lite"/>
    </source>
</evidence>
<dbReference type="EMBL" id="JAMYWD010003302">
    <property type="protein sequence ID" value="KAJ4931582.1"/>
    <property type="molecule type" value="Genomic_DNA"/>
</dbReference>
<name>A0A9Q0JRX3_9MAGN</name>
<feature type="region of interest" description="Disordered" evidence="1">
    <location>
        <begin position="1"/>
        <end position="35"/>
    </location>
</feature>
<feature type="region of interest" description="Disordered" evidence="1">
    <location>
        <begin position="199"/>
        <end position="225"/>
    </location>
</feature>